<keyword evidence="3" id="KW-1185">Reference proteome</keyword>
<accession>A0A8J6B4B3</accession>
<name>A0A8J6B4B3_ELECQ</name>
<feature type="compositionally biased region" description="Low complexity" evidence="1">
    <location>
        <begin position="74"/>
        <end position="87"/>
    </location>
</feature>
<dbReference type="EMBL" id="WNTK01027179">
    <property type="protein sequence ID" value="KAG9461181.1"/>
    <property type="molecule type" value="Genomic_DNA"/>
</dbReference>
<protein>
    <submittedName>
        <fullName evidence="2">Uncharacterized protein</fullName>
    </submittedName>
</protein>
<comment type="caution">
    <text evidence="2">The sequence shown here is derived from an EMBL/GenBank/DDBJ whole genome shotgun (WGS) entry which is preliminary data.</text>
</comment>
<sequence length="87" mass="9578">MESVRFGARSAVLSNTARRAVWVKAWAGDSTSKNRLCALPFKCHRIIGPSLDTLLEKASDKSQGLPTEKPFRQPSSSYPPSFVPSRT</sequence>
<evidence type="ECO:0000313" key="3">
    <source>
        <dbReference type="Proteomes" id="UP000770717"/>
    </source>
</evidence>
<dbReference type="AlphaFoldDB" id="A0A8J6B4B3"/>
<evidence type="ECO:0000313" key="2">
    <source>
        <dbReference type="EMBL" id="KAG9461181.1"/>
    </source>
</evidence>
<gene>
    <name evidence="2" type="ORF">GDO78_017802</name>
</gene>
<dbReference type="OrthoDB" id="9905409at2759"/>
<dbReference type="Proteomes" id="UP000770717">
    <property type="component" value="Unassembled WGS sequence"/>
</dbReference>
<proteinExistence type="predicted"/>
<dbReference type="Gene3D" id="1.10.287.3160">
    <property type="match status" value="1"/>
</dbReference>
<reference evidence="2" key="1">
    <citation type="thesis" date="2020" institute="ProQuest LLC" country="789 East Eisenhower Parkway, Ann Arbor, MI, USA">
        <title>Comparative Genomics and Chromosome Evolution.</title>
        <authorList>
            <person name="Mudd A.B."/>
        </authorList>
    </citation>
    <scope>NUCLEOTIDE SEQUENCE</scope>
    <source>
        <strain evidence="2">HN-11 Male</strain>
        <tissue evidence="2">Kidney and liver</tissue>
    </source>
</reference>
<feature type="region of interest" description="Disordered" evidence="1">
    <location>
        <begin position="57"/>
        <end position="87"/>
    </location>
</feature>
<organism evidence="2 3">
    <name type="scientific">Eleutherodactylus coqui</name>
    <name type="common">Puerto Rican coqui</name>
    <dbReference type="NCBI Taxonomy" id="57060"/>
    <lineage>
        <taxon>Eukaryota</taxon>
        <taxon>Metazoa</taxon>
        <taxon>Chordata</taxon>
        <taxon>Craniata</taxon>
        <taxon>Vertebrata</taxon>
        <taxon>Euteleostomi</taxon>
        <taxon>Amphibia</taxon>
        <taxon>Batrachia</taxon>
        <taxon>Anura</taxon>
        <taxon>Neobatrachia</taxon>
        <taxon>Hyloidea</taxon>
        <taxon>Eleutherodactylidae</taxon>
        <taxon>Eleutherodactylinae</taxon>
        <taxon>Eleutherodactylus</taxon>
        <taxon>Eleutherodactylus</taxon>
    </lineage>
</organism>
<evidence type="ECO:0000256" key="1">
    <source>
        <dbReference type="SAM" id="MobiDB-lite"/>
    </source>
</evidence>